<accession>A0A2P4PG58</accession>
<dbReference type="VEuPathDB" id="FungiDB:RhiirFUN_021284"/>
<dbReference type="EMBL" id="AUPC02000242">
    <property type="protein sequence ID" value="POG64379.1"/>
    <property type="molecule type" value="Genomic_DNA"/>
</dbReference>
<reference evidence="1 2" key="2">
    <citation type="journal article" date="2018" name="New Phytol.">
        <title>High intraspecific genome diversity in the model arbuscular mycorrhizal symbiont Rhizophagus irregularis.</title>
        <authorList>
            <person name="Chen E.C.H."/>
            <person name="Morin E."/>
            <person name="Beaudet D."/>
            <person name="Noel J."/>
            <person name="Yildirir G."/>
            <person name="Ndikumana S."/>
            <person name="Charron P."/>
            <person name="St-Onge C."/>
            <person name="Giorgi J."/>
            <person name="Kruger M."/>
            <person name="Marton T."/>
            <person name="Ropars J."/>
            <person name="Grigoriev I.V."/>
            <person name="Hainaut M."/>
            <person name="Henrissat B."/>
            <person name="Roux C."/>
            <person name="Martin F."/>
            <person name="Corradi N."/>
        </authorList>
    </citation>
    <scope>NUCLEOTIDE SEQUENCE [LARGE SCALE GENOMIC DNA]</scope>
    <source>
        <strain evidence="1 2">DAOM 197198</strain>
    </source>
</reference>
<sequence length="107" mass="12429">MADREKREGLMLSRRLIIMKLCPLLIIYLTRKINISQALLPHTMMSSHTQKGLGKNKVWIKQRNVDNNVLTEVVMKSHQVDILCNYEQYKVACMLASRETRDLLPCS</sequence>
<protein>
    <submittedName>
        <fullName evidence="1">Uncharacterized protein</fullName>
    </submittedName>
</protein>
<keyword evidence="2" id="KW-1185">Reference proteome</keyword>
<dbReference type="AlphaFoldDB" id="A0A2P4PG58"/>
<reference evidence="1 2" key="1">
    <citation type="journal article" date="2013" name="Proc. Natl. Acad. Sci. U.S.A.">
        <title>Genome of an arbuscular mycorrhizal fungus provides insight into the oldest plant symbiosis.</title>
        <authorList>
            <person name="Tisserant E."/>
            <person name="Malbreil M."/>
            <person name="Kuo A."/>
            <person name="Kohler A."/>
            <person name="Symeonidi A."/>
            <person name="Balestrini R."/>
            <person name="Charron P."/>
            <person name="Duensing N."/>
            <person name="Frei Dit Frey N."/>
            <person name="Gianinazzi-Pearson V."/>
            <person name="Gilbert L.B."/>
            <person name="Handa Y."/>
            <person name="Herr J.R."/>
            <person name="Hijri M."/>
            <person name="Koul R."/>
            <person name="Kawaguchi M."/>
            <person name="Krajinski F."/>
            <person name="Lammers P.J."/>
            <person name="Masclaux F.G."/>
            <person name="Murat C."/>
            <person name="Morin E."/>
            <person name="Ndikumana S."/>
            <person name="Pagni M."/>
            <person name="Petitpierre D."/>
            <person name="Requena N."/>
            <person name="Rosikiewicz P."/>
            <person name="Riley R."/>
            <person name="Saito K."/>
            <person name="San Clemente H."/>
            <person name="Shapiro H."/>
            <person name="van Tuinen D."/>
            <person name="Becard G."/>
            <person name="Bonfante P."/>
            <person name="Paszkowski U."/>
            <person name="Shachar-Hill Y.Y."/>
            <person name="Tuskan G.A."/>
            <person name="Young P.W."/>
            <person name="Sanders I.R."/>
            <person name="Henrissat B."/>
            <person name="Rensing S.A."/>
            <person name="Grigoriev I.V."/>
            <person name="Corradi N."/>
            <person name="Roux C."/>
            <person name="Martin F."/>
        </authorList>
    </citation>
    <scope>NUCLEOTIDE SEQUENCE [LARGE SCALE GENOMIC DNA]</scope>
    <source>
        <strain evidence="1 2">DAOM 197198</strain>
    </source>
</reference>
<name>A0A2P4PG58_RHIID</name>
<evidence type="ECO:0000313" key="1">
    <source>
        <dbReference type="EMBL" id="POG64379.1"/>
    </source>
</evidence>
<gene>
    <name evidence="1" type="ORF">GLOIN_2v1483942</name>
</gene>
<dbReference type="Proteomes" id="UP000018888">
    <property type="component" value="Unassembled WGS sequence"/>
</dbReference>
<evidence type="ECO:0000313" key="2">
    <source>
        <dbReference type="Proteomes" id="UP000018888"/>
    </source>
</evidence>
<proteinExistence type="predicted"/>
<comment type="caution">
    <text evidence="1">The sequence shown here is derived from an EMBL/GenBank/DDBJ whole genome shotgun (WGS) entry which is preliminary data.</text>
</comment>
<organism evidence="1 2">
    <name type="scientific">Rhizophagus irregularis (strain DAOM 181602 / DAOM 197198 / MUCL 43194)</name>
    <name type="common">Arbuscular mycorrhizal fungus</name>
    <name type="synonym">Glomus intraradices</name>
    <dbReference type="NCBI Taxonomy" id="747089"/>
    <lineage>
        <taxon>Eukaryota</taxon>
        <taxon>Fungi</taxon>
        <taxon>Fungi incertae sedis</taxon>
        <taxon>Mucoromycota</taxon>
        <taxon>Glomeromycotina</taxon>
        <taxon>Glomeromycetes</taxon>
        <taxon>Glomerales</taxon>
        <taxon>Glomeraceae</taxon>
        <taxon>Rhizophagus</taxon>
    </lineage>
</organism>